<protein>
    <submittedName>
        <fullName evidence="4">Uncharacterized protein</fullName>
    </submittedName>
</protein>
<feature type="binding site" evidence="2">
    <location>
        <position position="102"/>
    </location>
    <ligand>
        <name>substrate</name>
    </ligand>
</feature>
<feature type="binding site" evidence="3">
    <location>
        <position position="102"/>
    </location>
    <ligand>
        <name>Zn(2+)</name>
        <dbReference type="ChEBI" id="CHEBI:29105"/>
        <note>catalytic</note>
    </ligand>
</feature>
<dbReference type="InParanoid" id="D7SNQ9"/>
<dbReference type="EMBL" id="FN594958">
    <property type="protein sequence ID" value="CBI17288.3"/>
    <property type="molecule type" value="Genomic_DNA"/>
</dbReference>
<dbReference type="eggNOG" id="KOG1096">
    <property type="taxonomic scope" value="Eukaryota"/>
</dbReference>
<dbReference type="GO" id="GO:0046872">
    <property type="term" value="F:metal ion binding"/>
    <property type="evidence" value="ECO:0007669"/>
    <property type="project" value="UniProtKB-KW"/>
</dbReference>
<dbReference type="Pfam" id="PF19326">
    <property type="entry name" value="AMP_deaminase"/>
    <property type="match status" value="1"/>
</dbReference>
<dbReference type="Gene3D" id="3.20.20.140">
    <property type="entry name" value="Metal-dependent hydrolases"/>
    <property type="match status" value="1"/>
</dbReference>
<dbReference type="OrthoDB" id="1723809at2759"/>
<dbReference type="Proteomes" id="UP000009183">
    <property type="component" value="Chromosome 5"/>
</dbReference>
<dbReference type="GO" id="GO:0032264">
    <property type="term" value="P:IMP salvage"/>
    <property type="evidence" value="ECO:0007669"/>
    <property type="project" value="InterPro"/>
</dbReference>
<dbReference type="InterPro" id="IPR006329">
    <property type="entry name" value="AMPD"/>
</dbReference>
<dbReference type="SUPFAM" id="SSF51556">
    <property type="entry name" value="Metallo-dependent hydrolases"/>
    <property type="match status" value="1"/>
</dbReference>
<dbReference type="FunFam" id="3.20.20.140:FF:000271">
    <property type="entry name" value="Uncharacterized protein"/>
    <property type="match status" value="1"/>
</dbReference>
<sequence>MAFELWKEAKSSSGQKCGALRVGIAGVHAWPFLWCCTYTPINQMLIAVEQLDPSKSSQVVVLHPYLLYAKISSICMADHSKLQKSAPHRDFYNVRKADTRIHHSTCMNQKFLLGFIKSKLKKESHETS</sequence>
<dbReference type="HOGENOM" id="CLU_1963598_0_0_1"/>
<keyword evidence="3" id="KW-0862">Zinc</keyword>
<proteinExistence type="inferred from homology"/>
<keyword evidence="3" id="KW-0479">Metal-binding</keyword>
<gene>
    <name evidence="4" type="ordered locus">VIT_05s0029g00460</name>
</gene>
<name>D7SNQ9_VITVI</name>
<dbReference type="AlphaFoldDB" id="D7SNQ9"/>
<comment type="cofactor">
    <cofactor evidence="3">
        <name>Zn(2+)</name>
        <dbReference type="ChEBI" id="CHEBI:29105"/>
    </cofactor>
    <text evidence="3">Binds 1 zinc ion per subunit.</text>
</comment>
<comment type="similarity">
    <text evidence="1">Belongs to the metallo-dependent hydrolases superfamily. Adenosine and AMP deaminases family.</text>
</comment>
<accession>D7SNQ9</accession>
<dbReference type="PANTHER" id="PTHR11359:SF0">
    <property type="entry name" value="AMP DEAMINASE"/>
    <property type="match status" value="1"/>
</dbReference>
<organism evidence="4 5">
    <name type="scientific">Vitis vinifera</name>
    <name type="common">Grape</name>
    <dbReference type="NCBI Taxonomy" id="29760"/>
    <lineage>
        <taxon>Eukaryota</taxon>
        <taxon>Viridiplantae</taxon>
        <taxon>Streptophyta</taxon>
        <taxon>Embryophyta</taxon>
        <taxon>Tracheophyta</taxon>
        <taxon>Spermatophyta</taxon>
        <taxon>Magnoliopsida</taxon>
        <taxon>eudicotyledons</taxon>
        <taxon>Gunneridae</taxon>
        <taxon>Pentapetalae</taxon>
        <taxon>rosids</taxon>
        <taxon>Vitales</taxon>
        <taxon>Vitaceae</taxon>
        <taxon>Viteae</taxon>
        <taxon>Vitis</taxon>
    </lineage>
</organism>
<reference evidence="5" key="1">
    <citation type="journal article" date="2007" name="Nature">
        <title>The grapevine genome sequence suggests ancestral hexaploidization in major angiosperm phyla.</title>
        <authorList>
            <consortium name="The French-Italian Public Consortium for Grapevine Genome Characterization."/>
            <person name="Jaillon O."/>
            <person name="Aury J.-M."/>
            <person name="Noel B."/>
            <person name="Policriti A."/>
            <person name="Clepet C."/>
            <person name="Casagrande A."/>
            <person name="Choisne N."/>
            <person name="Aubourg S."/>
            <person name="Vitulo N."/>
            <person name="Jubin C."/>
            <person name="Vezzi A."/>
            <person name="Legeai F."/>
            <person name="Hugueney P."/>
            <person name="Dasilva C."/>
            <person name="Horner D."/>
            <person name="Mica E."/>
            <person name="Jublot D."/>
            <person name="Poulain J."/>
            <person name="Bruyere C."/>
            <person name="Billault A."/>
            <person name="Segurens B."/>
            <person name="Gouyvenoux M."/>
            <person name="Ugarte E."/>
            <person name="Cattonaro F."/>
            <person name="Anthouard V."/>
            <person name="Vico V."/>
            <person name="Del Fabbro C."/>
            <person name="Alaux M."/>
            <person name="Di Gaspero G."/>
            <person name="Dumas V."/>
            <person name="Felice N."/>
            <person name="Paillard S."/>
            <person name="Juman I."/>
            <person name="Moroldo M."/>
            <person name="Scalabrin S."/>
            <person name="Canaguier A."/>
            <person name="Le Clainche I."/>
            <person name="Malacrida G."/>
            <person name="Durand E."/>
            <person name="Pesole G."/>
            <person name="Laucou V."/>
            <person name="Chatelet P."/>
            <person name="Merdinoglu D."/>
            <person name="Delledonne M."/>
            <person name="Pezzotti M."/>
            <person name="Lecharny A."/>
            <person name="Scarpelli C."/>
            <person name="Artiguenave F."/>
            <person name="Pe M.E."/>
            <person name="Valle G."/>
            <person name="Morgante M."/>
            <person name="Caboche M."/>
            <person name="Adam-Blondon A.-F."/>
            <person name="Weissenbach J."/>
            <person name="Quetier F."/>
            <person name="Wincker P."/>
        </authorList>
    </citation>
    <scope>NUCLEOTIDE SEQUENCE [LARGE SCALE GENOMIC DNA]</scope>
    <source>
        <strain evidence="5">cv. Pinot noir / PN40024</strain>
    </source>
</reference>
<dbReference type="STRING" id="29760.D7SNQ9"/>
<evidence type="ECO:0000313" key="4">
    <source>
        <dbReference type="EMBL" id="CBI17288.3"/>
    </source>
</evidence>
<evidence type="ECO:0000256" key="1">
    <source>
        <dbReference type="ARBA" id="ARBA00006676"/>
    </source>
</evidence>
<dbReference type="GO" id="GO:0003876">
    <property type="term" value="F:AMP deaminase activity"/>
    <property type="evidence" value="ECO:0007669"/>
    <property type="project" value="InterPro"/>
</dbReference>
<dbReference type="PANTHER" id="PTHR11359">
    <property type="entry name" value="AMP DEAMINASE"/>
    <property type="match status" value="1"/>
</dbReference>
<dbReference type="PaxDb" id="29760-VIT_05s0029g00460.t01"/>
<evidence type="ECO:0000313" key="5">
    <source>
        <dbReference type="Proteomes" id="UP000009183"/>
    </source>
</evidence>
<evidence type="ECO:0000256" key="2">
    <source>
        <dbReference type="PIRSR" id="PIRSR606329-2"/>
    </source>
</evidence>
<dbReference type="InterPro" id="IPR032466">
    <property type="entry name" value="Metal_Hydrolase"/>
</dbReference>
<keyword evidence="5" id="KW-1185">Reference proteome</keyword>
<evidence type="ECO:0000256" key="3">
    <source>
        <dbReference type="PIRSR" id="PIRSR606329-3"/>
    </source>
</evidence>